<accession>A0ACB0LHD3</accession>
<sequence length="354" mass="40279">MGSENVPKSSELFQAQAHLYDHILSFLKPMSIKWAVELNIPDIIHNHGRPITLPQLVSALQIPEQKTACVRSLMRLLTHNKFFIIVIADEKEAYDLSPASELLVKGTDHCLTSMVRLLTNPTLVDLYNHLSKWTSGEKLTIYDTTLGKDDYWSFIHQNPLHLKYFNDAMESDSRVVRLALRDCKSVFDGLVSLVDVGGGTGNTAKIICETFPMLKCIVLDLPQVVADLPGNGNLSFMGGNMFHSIPQTDAILLKWILHDWNDEDCVKILKNCKEAVSRNEKGGKIIIIDIVINEKQDEHEMTEVKLFFDIVMMASFNAKERDEENWKKIFSEAGFTRYKIFPIFGFRSLIELYV</sequence>
<dbReference type="Proteomes" id="UP001177021">
    <property type="component" value="Unassembled WGS sequence"/>
</dbReference>
<evidence type="ECO:0000313" key="1">
    <source>
        <dbReference type="EMBL" id="CAJ2668811.1"/>
    </source>
</evidence>
<keyword evidence="2" id="KW-1185">Reference proteome</keyword>
<protein>
    <submittedName>
        <fullName evidence="1">Uncharacterized protein</fullName>
    </submittedName>
</protein>
<proteinExistence type="predicted"/>
<name>A0ACB0LHD3_TRIPR</name>
<reference evidence="1" key="1">
    <citation type="submission" date="2023-10" db="EMBL/GenBank/DDBJ databases">
        <authorList>
            <person name="Rodriguez Cubillos JULIANA M."/>
            <person name="De Vega J."/>
        </authorList>
    </citation>
    <scope>NUCLEOTIDE SEQUENCE</scope>
</reference>
<gene>
    <name evidence="1" type="ORF">MILVUS5_LOCUS33138</name>
</gene>
<evidence type="ECO:0000313" key="2">
    <source>
        <dbReference type="Proteomes" id="UP001177021"/>
    </source>
</evidence>
<comment type="caution">
    <text evidence="1">The sequence shown here is derived from an EMBL/GenBank/DDBJ whole genome shotgun (WGS) entry which is preliminary data.</text>
</comment>
<organism evidence="1 2">
    <name type="scientific">Trifolium pratense</name>
    <name type="common">Red clover</name>
    <dbReference type="NCBI Taxonomy" id="57577"/>
    <lineage>
        <taxon>Eukaryota</taxon>
        <taxon>Viridiplantae</taxon>
        <taxon>Streptophyta</taxon>
        <taxon>Embryophyta</taxon>
        <taxon>Tracheophyta</taxon>
        <taxon>Spermatophyta</taxon>
        <taxon>Magnoliopsida</taxon>
        <taxon>eudicotyledons</taxon>
        <taxon>Gunneridae</taxon>
        <taxon>Pentapetalae</taxon>
        <taxon>rosids</taxon>
        <taxon>fabids</taxon>
        <taxon>Fabales</taxon>
        <taxon>Fabaceae</taxon>
        <taxon>Papilionoideae</taxon>
        <taxon>50 kb inversion clade</taxon>
        <taxon>NPAAA clade</taxon>
        <taxon>Hologalegina</taxon>
        <taxon>IRL clade</taxon>
        <taxon>Trifolieae</taxon>
        <taxon>Trifolium</taxon>
    </lineage>
</organism>
<dbReference type="EMBL" id="CASHSV030000615">
    <property type="protein sequence ID" value="CAJ2668811.1"/>
    <property type="molecule type" value="Genomic_DNA"/>
</dbReference>